<evidence type="ECO:0000256" key="3">
    <source>
        <dbReference type="ARBA" id="ARBA00022989"/>
    </source>
</evidence>
<evidence type="ECO:0000259" key="8">
    <source>
        <dbReference type="PROSITE" id="PS51503"/>
    </source>
</evidence>
<dbReference type="InterPro" id="IPR050355">
    <property type="entry name" value="RCF1"/>
</dbReference>
<dbReference type="Proteomes" id="UP000054279">
    <property type="component" value="Unassembled WGS sequence"/>
</dbReference>
<dbReference type="Pfam" id="PF04588">
    <property type="entry name" value="HIG_1_N"/>
    <property type="match status" value="1"/>
</dbReference>
<evidence type="ECO:0000256" key="7">
    <source>
        <dbReference type="SAM" id="Phobius"/>
    </source>
</evidence>
<gene>
    <name evidence="9" type="ORF">M422DRAFT_781577</name>
</gene>
<sequence>MESQESTWSRYLQKFKQQPLIPIGVIATCVAFAGATRQMRSGNRNSFNRWLRFRVVAQGFTVAVAVLGGWQVAQERKAARHSGLEEAQAKQEEEETERKRFDARMQEAVEAHRLETGDSNSK</sequence>
<keyword evidence="2 7" id="KW-0812">Transmembrane</keyword>
<dbReference type="OrthoDB" id="6604018at2759"/>
<proteinExistence type="predicted"/>
<evidence type="ECO:0000256" key="1">
    <source>
        <dbReference type="ARBA" id="ARBA00004325"/>
    </source>
</evidence>
<protein>
    <recommendedName>
        <fullName evidence="8">HIG1 domain-containing protein</fullName>
    </recommendedName>
</protein>
<organism evidence="9 10">
    <name type="scientific">Sphaerobolus stellatus (strain SS14)</name>
    <dbReference type="NCBI Taxonomy" id="990650"/>
    <lineage>
        <taxon>Eukaryota</taxon>
        <taxon>Fungi</taxon>
        <taxon>Dikarya</taxon>
        <taxon>Basidiomycota</taxon>
        <taxon>Agaricomycotina</taxon>
        <taxon>Agaricomycetes</taxon>
        <taxon>Phallomycetidae</taxon>
        <taxon>Geastrales</taxon>
        <taxon>Sphaerobolaceae</taxon>
        <taxon>Sphaerobolus</taxon>
    </lineage>
</organism>
<evidence type="ECO:0000256" key="2">
    <source>
        <dbReference type="ARBA" id="ARBA00022692"/>
    </source>
</evidence>
<keyword evidence="10" id="KW-1185">Reference proteome</keyword>
<dbReference type="InterPro" id="IPR007667">
    <property type="entry name" value="Hypoxia_induced_domain"/>
</dbReference>
<keyword evidence="4" id="KW-0496">Mitochondrion</keyword>
<dbReference type="EMBL" id="KN837166">
    <property type="protein sequence ID" value="KIJ37819.1"/>
    <property type="molecule type" value="Genomic_DNA"/>
</dbReference>
<dbReference type="PANTHER" id="PTHR12297">
    <property type="entry name" value="HYPOXIA-INDUCBILE GENE 1 HIG1 -RELATED"/>
    <property type="match status" value="1"/>
</dbReference>
<feature type="domain" description="HIG1" evidence="8">
    <location>
        <begin position="1"/>
        <end position="83"/>
    </location>
</feature>
<evidence type="ECO:0000256" key="6">
    <source>
        <dbReference type="SAM" id="MobiDB-lite"/>
    </source>
</evidence>
<keyword evidence="3 7" id="KW-1133">Transmembrane helix</keyword>
<dbReference type="HOGENOM" id="CLU_087356_3_0_1"/>
<dbReference type="AlphaFoldDB" id="A0A0C9USM2"/>
<feature type="transmembrane region" description="Helical" evidence="7">
    <location>
        <begin position="51"/>
        <end position="70"/>
    </location>
</feature>
<dbReference type="PROSITE" id="PS51503">
    <property type="entry name" value="HIG1"/>
    <property type="match status" value="1"/>
</dbReference>
<feature type="transmembrane region" description="Helical" evidence="7">
    <location>
        <begin position="20"/>
        <end position="39"/>
    </location>
</feature>
<comment type="subcellular location">
    <subcellularLocation>
        <location evidence="1">Mitochondrion membrane</location>
    </subcellularLocation>
</comment>
<feature type="region of interest" description="Disordered" evidence="6">
    <location>
        <begin position="80"/>
        <end position="122"/>
    </location>
</feature>
<dbReference type="Gene3D" id="6.10.140.1320">
    <property type="match status" value="1"/>
</dbReference>
<keyword evidence="5 7" id="KW-0472">Membrane</keyword>
<evidence type="ECO:0000313" key="9">
    <source>
        <dbReference type="EMBL" id="KIJ37819.1"/>
    </source>
</evidence>
<reference evidence="9 10" key="1">
    <citation type="submission" date="2014-06" db="EMBL/GenBank/DDBJ databases">
        <title>Evolutionary Origins and Diversification of the Mycorrhizal Mutualists.</title>
        <authorList>
            <consortium name="DOE Joint Genome Institute"/>
            <consortium name="Mycorrhizal Genomics Consortium"/>
            <person name="Kohler A."/>
            <person name="Kuo A."/>
            <person name="Nagy L.G."/>
            <person name="Floudas D."/>
            <person name="Copeland A."/>
            <person name="Barry K.W."/>
            <person name="Cichocki N."/>
            <person name="Veneault-Fourrey C."/>
            <person name="LaButti K."/>
            <person name="Lindquist E.A."/>
            <person name="Lipzen A."/>
            <person name="Lundell T."/>
            <person name="Morin E."/>
            <person name="Murat C."/>
            <person name="Riley R."/>
            <person name="Ohm R."/>
            <person name="Sun H."/>
            <person name="Tunlid A."/>
            <person name="Henrissat B."/>
            <person name="Grigoriev I.V."/>
            <person name="Hibbett D.S."/>
            <person name="Martin F."/>
        </authorList>
    </citation>
    <scope>NUCLEOTIDE SEQUENCE [LARGE SCALE GENOMIC DNA]</scope>
    <source>
        <strain evidence="9 10">SS14</strain>
    </source>
</reference>
<evidence type="ECO:0000313" key="10">
    <source>
        <dbReference type="Proteomes" id="UP000054279"/>
    </source>
</evidence>
<evidence type="ECO:0000256" key="5">
    <source>
        <dbReference type="ARBA" id="ARBA00023136"/>
    </source>
</evidence>
<name>A0A0C9USM2_SPHS4</name>
<dbReference type="GO" id="GO:0097250">
    <property type="term" value="P:mitochondrial respirasome assembly"/>
    <property type="evidence" value="ECO:0007669"/>
    <property type="project" value="TreeGrafter"/>
</dbReference>
<dbReference type="PANTHER" id="PTHR12297:SF3">
    <property type="entry name" value="HIG1 DOMAIN FAMILY MEMBER 1A"/>
    <property type="match status" value="1"/>
</dbReference>
<evidence type="ECO:0000256" key="4">
    <source>
        <dbReference type="ARBA" id="ARBA00023128"/>
    </source>
</evidence>
<dbReference type="GO" id="GO:0031966">
    <property type="term" value="C:mitochondrial membrane"/>
    <property type="evidence" value="ECO:0007669"/>
    <property type="project" value="UniProtKB-SubCell"/>
</dbReference>
<accession>A0A0C9USM2</accession>